<accession>A0A1R2AUE3</accession>
<dbReference type="Proteomes" id="UP000187209">
    <property type="component" value="Unassembled WGS sequence"/>
</dbReference>
<protein>
    <recommendedName>
        <fullName evidence="2">C2H2-type domain-containing protein</fullName>
    </recommendedName>
</protein>
<organism evidence="3 4">
    <name type="scientific">Stentor coeruleus</name>
    <dbReference type="NCBI Taxonomy" id="5963"/>
    <lineage>
        <taxon>Eukaryota</taxon>
        <taxon>Sar</taxon>
        <taxon>Alveolata</taxon>
        <taxon>Ciliophora</taxon>
        <taxon>Postciliodesmatophora</taxon>
        <taxon>Heterotrichea</taxon>
        <taxon>Heterotrichida</taxon>
        <taxon>Stentoridae</taxon>
        <taxon>Stentor</taxon>
    </lineage>
</organism>
<dbReference type="AlphaFoldDB" id="A0A1R2AUE3"/>
<dbReference type="GO" id="GO:0008270">
    <property type="term" value="F:zinc ion binding"/>
    <property type="evidence" value="ECO:0007669"/>
    <property type="project" value="UniProtKB-KW"/>
</dbReference>
<dbReference type="InterPro" id="IPR036236">
    <property type="entry name" value="Znf_C2H2_sf"/>
</dbReference>
<sequence length="126" mass="14953">MNTYECYYDDCRKTYNSKYNLIRHINSFHLDNKSYMCSYCSKGFYNKQCLDLHISTGMCEFQYWPREKLGLYDDLSQITEAKKHRLQAPPPLQLPVLPRIEKDRQVPLYLAKLPIISLIFEATKST</sequence>
<dbReference type="InterPro" id="IPR013087">
    <property type="entry name" value="Znf_C2H2_type"/>
</dbReference>
<dbReference type="SMART" id="SM00355">
    <property type="entry name" value="ZnF_C2H2"/>
    <property type="match status" value="2"/>
</dbReference>
<keyword evidence="4" id="KW-1185">Reference proteome</keyword>
<dbReference type="PROSITE" id="PS00028">
    <property type="entry name" value="ZINC_FINGER_C2H2_1"/>
    <property type="match status" value="1"/>
</dbReference>
<evidence type="ECO:0000259" key="2">
    <source>
        <dbReference type="PROSITE" id="PS50157"/>
    </source>
</evidence>
<evidence type="ECO:0000313" key="3">
    <source>
        <dbReference type="EMBL" id="OMJ68127.1"/>
    </source>
</evidence>
<dbReference type="PROSITE" id="PS50157">
    <property type="entry name" value="ZINC_FINGER_C2H2_2"/>
    <property type="match status" value="1"/>
</dbReference>
<dbReference type="Pfam" id="PF00096">
    <property type="entry name" value="zf-C2H2"/>
    <property type="match status" value="1"/>
</dbReference>
<keyword evidence="1" id="KW-0479">Metal-binding</keyword>
<keyword evidence="1" id="KW-0863">Zinc-finger</keyword>
<proteinExistence type="predicted"/>
<comment type="caution">
    <text evidence="3">The sequence shown here is derived from an EMBL/GenBank/DDBJ whole genome shotgun (WGS) entry which is preliminary data.</text>
</comment>
<dbReference type="Gene3D" id="3.30.160.60">
    <property type="entry name" value="Classic Zinc Finger"/>
    <property type="match status" value="1"/>
</dbReference>
<reference evidence="3 4" key="1">
    <citation type="submission" date="2016-11" db="EMBL/GenBank/DDBJ databases">
        <title>The macronuclear genome of Stentor coeruleus: a giant cell with tiny introns.</title>
        <authorList>
            <person name="Slabodnick M."/>
            <person name="Ruby J.G."/>
            <person name="Reiff S.B."/>
            <person name="Swart E.C."/>
            <person name="Gosai S."/>
            <person name="Prabakaran S."/>
            <person name="Witkowska E."/>
            <person name="Larue G.E."/>
            <person name="Fisher S."/>
            <person name="Freeman R.M."/>
            <person name="Gunawardena J."/>
            <person name="Chu W."/>
            <person name="Stover N.A."/>
            <person name="Gregory B.D."/>
            <person name="Nowacki M."/>
            <person name="Derisi J."/>
            <person name="Roy S.W."/>
            <person name="Marshall W.F."/>
            <person name="Sood P."/>
        </authorList>
    </citation>
    <scope>NUCLEOTIDE SEQUENCE [LARGE SCALE GENOMIC DNA]</scope>
    <source>
        <strain evidence="3">WM001</strain>
    </source>
</reference>
<dbReference type="EMBL" id="MPUH01001381">
    <property type="protein sequence ID" value="OMJ68127.1"/>
    <property type="molecule type" value="Genomic_DNA"/>
</dbReference>
<gene>
    <name evidence="3" type="ORF">SteCoe_34513</name>
</gene>
<keyword evidence="1" id="KW-0862">Zinc</keyword>
<evidence type="ECO:0000313" key="4">
    <source>
        <dbReference type="Proteomes" id="UP000187209"/>
    </source>
</evidence>
<name>A0A1R2AUE3_9CILI</name>
<evidence type="ECO:0000256" key="1">
    <source>
        <dbReference type="PROSITE-ProRule" id="PRU00042"/>
    </source>
</evidence>
<dbReference type="SUPFAM" id="SSF57667">
    <property type="entry name" value="beta-beta-alpha zinc fingers"/>
    <property type="match status" value="1"/>
</dbReference>
<feature type="domain" description="C2H2-type" evidence="2">
    <location>
        <begin position="4"/>
        <end position="34"/>
    </location>
</feature>
<dbReference type="OrthoDB" id="654211at2759"/>